<dbReference type="Proteomes" id="UP001209854">
    <property type="component" value="Unassembled WGS sequence"/>
</dbReference>
<sequence>MIIDSLFRAKPAETPPPQPSSSGFDVLMPNDSGVQVNQHSALQMSAVYACIRLLSETLAQLPLNVRRRTSEGSELAVNHPLYNILHNTPNRWMTSFNWRNTVMSHCVGWGNGYSYIVRNQMGEPRALVPLLPDRTYPQAIDNQLRYQTQINEIPLEAEPEDILHIPALGFDGLVGLSPVSLHREAIGLAQSAQKFGAKLFGSGSLVAGVLKHPGRLKRKAENPDDPSPVERLRKQWKDLYSGLENAHNVAVLEEGMEFQKIGINPEDAQFLQTRKFQIAEIGRIYNVPSHMINDLDKATFNNISELYLGFLRYTMTPWIVRWEQELNRKLFPDSNTYFVKFNLQGLLRGTLTERKDYYKTAIEYGWLSRNEVRELEDLNRIDGLDEYLQPLNMGSGQNATEDEPTPDTE</sequence>
<dbReference type="InterPro" id="IPR006944">
    <property type="entry name" value="Phage/GTA_portal"/>
</dbReference>
<feature type="region of interest" description="Disordered" evidence="1">
    <location>
        <begin position="390"/>
        <end position="409"/>
    </location>
</feature>
<dbReference type="NCBIfam" id="TIGR01537">
    <property type="entry name" value="portal_HK97"/>
    <property type="match status" value="1"/>
</dbReference>
<reference evidence="2 3" key="1">
    <citation type="submission" date="2022-10" db="EMBL/GenBank/DDBJ databases">
        <title>High-quality genome sequences of two octocoral-associated bacteria, Endozoicomonas euniceicola EF212 and Endozoicomonas gorgoniicola PS125.</title>
        <authorList>
            <person name="Chiou Y.-J."/>
            <person name="Chen Y.-H."/>
        </authorList>
    </citation>
    <scope>NUCLEOTIDE SEQUENCE [LARGE SCALE GENOMIC DNA]</scope>
    <source>
        <strain evidence="2 3">PS125</strain>
    </source>
</reference>
<evidence type="ECO:0000313" key="3">
    <source>
        <dbReference type="Proteomes" id="UP001209854"/>
    </source>
</evidence>
<comment type="caution">
    <text evidence="2">The sequence shown here is derived from an EMBL/GenBank/DDBJ whole genome shotgun (WGS) entry which is preliminary data.</text>
</comment>
<dbReference type="EMBL" id="JAPFCC010000001">
    <property type="protein sequence ID" value="MCW7552146.1"/>
    <property type="molecule type" value="Genomic_DNA"/>
</dbReference>
<feature type="region of interest" description="Disordered" evidence="1">
    <location>
        <begin position="1"/>
        <end position="24"/>
    </location>
</feature>
<organism evidence="2 3">
    <name type="scientific">Endozoicomonas gorgoniicola</name>
    <dbReference type="NCBI Taxonomy" id="1234144"/>
    <lineage>
        <taxon>Bacteria</taxon>
        <taxon>Pseudomonadati</taxon>
        <taxon>Pseudomonadota</taxon>
        <taxon>Gammaproteobacteria</taxon>
        <taxon>Oceanospirillales</taxon>
        <taxon>Endozoicomonadaceae</taxon>
        <taxon>Endozoicomonas</taxon>
    </lineage>
</organism>
<keyword evidence="3" id="KW-1185">Reference proteome</keyword>
<evidence type="ECO:0000256" key="1">
    <source>
        <dbReference type="SAM" id="MobiDB-lite"/>
    </source>
</evidence>
<dbReference type="Pfam" id="PF04860">
    <property type="entry name" value="Phage_portal"/>
    <property type="match status" value="1"/>
</dbReference>
<proteinExistence type="predicted"/>
<accession>A0ABT3MRZ4</accession>
<feature type="compositionally biased region" description="Acidic residues" evidence="1">
    <location>
        <begin position="400"/>
        <end position="409"/>
    </location>
</feature>
<dbReference type="InterPro" id="IPR006427">
    <property type="entry name" value="Portal_HK97"/>
</dbReference>
<gene>
    <name evidence="2" type="ORF">NX722_05695</name>
</gene>
<name>A0ABT3MRZ4_9GAMM</name>
<protein>
    <submittedName>
        <fullName evidence="2">Phage portal protein</fullName>
    </submittedName>
</protein>
<dbReference type="RefSeq" id="WP_262567123.1">
    <property type="nucleotide sequence ID" value="NZ_JAPFCC010000001.1"/>
</dbReference>
<evidence type="ECO:0000313" key="2">
    <source>
        <dbReference type="EMBL" id="MCW7552146.1"/>
    </source>
</evidence>